<dbReference type="CDD" id="cd00090">
    <property type="entry name" value="HTH_ARSR"/>
    <property type="match status" value="1"/>
</dbReference>
<dbReference type="SUPFAM" id="SSF46785">
    <property type="entry name" value="Winged helix' DNA-binding domain"/>
    <property type="match status" value="1"/>
</dbReference>
<gene>
    <name evidence="2" type="ORF">ABVQ20_25680</name>
</gene>
<name>A0ABV2DKV3_9HYPH</name>
<organism evidence="2 3">
    <name type="scientific">Mesorhizobium shangrilense</name>
    <dbReference type="NCBI Taxonomy" id="460060"/>
    <lineage>
        <taxon>Bacteria</taxon>
        <taxon>Pseudomonadati</taxon>
        <taxon>Pseudomonadota</taxon>
        <taxon>Alphaproteobacteria</taxon>
        <taxon>Hyphomicrobiales</taxon>
        <taxon>Phyllobacteriaceae</taxon>
        <taxon>Mesorhizobium</taxon>
    </lineage>
</organism>
<protein>
    <submittedName>
        <fullName evidence="2">ROK family transcriptional regulator</fullName>
    </submittedName>
</protein>
<dbReference type="Gene3D" id="3.30.420.40">
    <property type="match status" value="2"/>
</dbReference>
<comment type="similarity">
    <text evidence="1">Belongs to the ROK (NagC/XylR) family.</text>
</comment>
<dbReference type="PANTHER" id="PTHR18964">
    <property type="entry name" value="ROK (REPRESSOR, ORF, KINASE) FAMILY"/>
    <property type="match status" value="1"/>
</dbReference>
<dbReference type="EMBL" id="JBEWSZ010000002">
    <property type="protein sequence ID" value="MET2830378.1"/>
    <property type="molecule type" value="Genomic_DNA"/>
</dbReference>
<dbReference type="Pfam" id="PF00480">
    <property type="entry name" value="ROK"/>
    <property type="match status" value="1"/>
</dbReference>
<dbReference type="InterPro" id="IPR011991">
    <property type="entry name" value="ArsR-like_HTH"/>
</dbReference>
<accession>A0ABV2DKV3</accession>
<evidence type="ECO:0000256" key="1">
    <source>
        <dbReference type="ARBA" id="ARBA00006479"/>
    </source>
</evidence>
<dbReference type="PANTHER" id="PTHR18964:SF149">
    <property type="entry name" value="BIFUNCTIONAL UDP-N-ACETYLGLUCOSAMINE 2-EPIMERASE_N-ACETYLMANNOSAMINE KINASE"/>
    <property type="match status" value="1"/>
</dbReference>
<sequence length="390" mass="40776">MKQNRLSEADIRANFTSSARSVFRTLFQEGPATRPQLGSALGLSRPTLSSSISELDDAGYVEKIGEVQGALGRKAAMYRLGPGAGHVIAIDAGSTHVRTRVATLDRRLLHHRIYRLSSNQRHLNAEISRAVAEEVEATLALTEPGWGKLRALGIALPSRVVADNADNAVEAATGQENLFSHFASPPGVPLLLENNVNCAALAEQSHGTARGLQDFAYVQIGVKIGMGVVLGGKLIRGRNGGAGEIGHLPFPWGPGLRPQAVGLEDYVGAEVLMQRVRTAWPQRAGAAPADTAALFALASQGDEAALAQVKLHAEDIGAIVSACVGVIDPGIVVLGGGIGDNAIMLPYVRETVGRLSYPTEIHASSLGADATVLGIEKIAADHACELLVGA</sequence>
<proteinExistence type="inferred from homology"/>
<dbReference type="Gene3D" id="1.10.10.10">
    <property type="entry name" value="Winged helix-like DNA-binding domain superfamily/Winged helix DNA-binding domain"/>
    <property type="match status" value="1"/>
</dbReference>
<evidence type="ECO:0000313" key="2">
    <source>
        <dbReference type="EMBL" id="MET2830378.1"/>
    </source>
</evidence>
<dbReference type="RefSeq" id="WP_354462463.1">
    <property type="nucleotide sequence ID" value="NZ_JBEWSZ010000002.1"/>
</dbReference>
<keyword evidence="3" id="KW-1185">Reference proteome</keyword>
<dbReference type="InterPro" id="IPR036388">
    <property type="entry name" value="WH-like_DNA-bd_sf"/>
</dbReference>
<reference evidence="2 3" key="1">
    <citation type="submission" date="2024-06" db="EMBL/GenBank/DDBJ databases">
        <authorList>
            <person name="Kim D.-U."/>
        </authorList>
    </citation>
    <scope>NUCLEOTIDE SEQUENCE [LARGE SCALE GENOMIC DNA]</scope>
    <source>
        <strain evidence="2 3">KACC15460</strain>
    </source>
</reference>
<dbReference type="SUPFAM" id="SSF53067">
    <property type="entry name" value="Actin-like ATPase domain"/>
    <property type="match status" value="1"/>
</dbReference>
<dbReference type="InterPro" id="IPR000600">
    <property type="entry name" value="ROK"/>
</dbReference>
<evidence type="ECO:0000313" key="3">
    <source>
        <dbReference type="Proteomes" id="UP001548832"/>
    </source>
</evidence>
<dbReference type="InterPro" id="IPR036390">
    <property type="entry name" value="WH_DNA-bd_sf"/>
</dbReference>
<dbReference type="InterPro" id="IPR043129">
    <property type="entry name" value="ATPase_NBD"/>
</dbReference>
<dbReference type="Proteomes" id="UP001548832">
    <property type="component" value="Unassembled WGS sequence"/>
</dbReference>
<comment type="caution">
    <text evidence="2">The sequence shown here is derived from an EMBL/GenBank/DDBJ whole genome shotgun (WGS) entry which is preliminary data.</text>
</comment>